<organism evidence="1 2">
    <name type="scientific">Rhodoferax aquaticus</name>
    <dbReference type="NCBI Taxonomy" id="2527691"/>
    <lineage>
        <taxon>Bacteria</taxon>
        <taxon>Pseudomonadati</taxon>
        <taxon>Pseudomonadota</taxon>
        <taxon>Betaproteobacteria</taxon>
        <taxon>Burkholderiales</taxon>
        <taxon>Comamonadaceae</taxon>
        <taxon>Rhodoferax</taxon>
    </lineage>
</organism>
<dbReference type="Pfam" id="PF00702">
    <property type="entry name" value="Hydrolase"/>
    <property type="match status" value="1"/>
</dbReference>
<dbReference type="NCBIfam" id="TIGR01509">
    <property type="entry name" value="HAD-SF-IA-v3"/>
    <property type="match status" value="1"/>
</dbReference>
<keyword evidence="2" id="KW-1185">Reference proteome</keyword>
<reference evidence="2" key="1">
    <citation type="submission" date="2019-02" db="EMBL/GenBank/DDBJ databases">
        <title>Complete genome sequence of Rhodoferax sp. Gr-4.</title>
        <authorList>
            <person name="Jin L."/>
        </authorList>
    </citation>
    <scope>NUCLEOTIDE SEQUENCE [LARGE SCALE GENOMIC DNA]</scope>
    <source>
        <strain evidence="2">Gr-4</strain>
    </source>
</reference>
<accession>A0A515ET59</accession>
<dbReference type="InterPro" id="IPR006439">
    <property type="entry name" value="HAD-SF_hydro_IA"/>
</dbReference>
<dbReference type="SUPFAM" id="SSF56784">
    <property type="entry name" value="HAD-like"/>
    <property type="match status" value="1"/>
</dbReference>
<protein>
    <submittedName>
        <fullName evidence="1">HAD family phosphatase</fullName>
    </submittedName>
</protein>
<dbReference type="KEGG" id="rhg:EXZ61_17115"/>
<dbReference type="InterPro" id="IPR023214">
    <property type="entry name" value="HAD_sf"/>
</dbReference>
<dbReference type="Gene3D" id="3.40.50.1000">
    <property type="entry name" value="HAD superfamily/HAD-like"/>
    <property type="match status" value="1"/>
</dbReference>
<evidence type="ECO:0000313" key="1">
    <source>
        <dbReference type="EMBL" id="QDL55753.1"/>
    </source>
</evidence>
<dbReference type="EMBL" id="CP036282">
    <property type="protein sequence ID" value="QDL55753.1"/>
    <property type="molecule type" value="Genomic_DNA"/>
</dbReference>
<proteinExistence type="predicted"/>
<dbReference type="AlphaFoldDB" id="A0A515ET59"/>
<dbReference type="InterPro" id="IPR036412">
    <property type="entry name" value="HAD-like_sf"/>
</dbReference>
<dbReference type="CDD" id="cd02603">
    <property type="entry name" value="HAD_sEH-N_like"/>
    <property type="match status" value="1"/>
</dbReference>
<dbReference type="SFLD" id="SFLDG01129">
    <property type="entry name" value="C1.5:_HAD__Beta-PGM__Phosphata"/>
    <property type="match status" value="1"/>
</dbReference>
<sequence>MNIVFDFGAVLFTWQPVVLAAQHFPTQAATTAQAGHLAHAMFAHADWQAFDRGTLHIDEVITRTAERLQLDRAALHHLVHGIGDYLVPMADSVQLLEDLHARRQSDPSVRLYYLSNMPVPYARVLEARHGFLKRFDGGVFSGDVLQIKPEPAIYQTLEERYGLRPQDTVFLDDLLPNIAAAQARGWHGIHFKTADDARAQLTHILGK</sequence>
<dbReference type="Proteomes" id="UP000317365">
    <property type="component" value="Chromosome"/>
</dbReference>
<evidence type="ECO:0000313" key="2">
    <source>
        <dbReference type="Proteomes" id="UP000317365"/>
    </source>
</evidence>
<dbReference type="SFLD" id="SFLDS00003">
    <property type="entry name" value="Haloacid_Dehalogenase"/>
    <property type="match status" value="1"/>
</dbReference>
<name>A0A515ET59_9BURK</name>
<dbReference type="RefSeq" id="WP_142812907.1">
    <property type="nucleotide sequence ID" value="NZ_CP036282.1"/>
</dbReference>
<gene>
    <name evidence="1" type="ORF">EXZ61_17115</name>
</gene>
<reference evidence="2" key="2">
    <citation type="journal article" date="2020" name="Int. J. Syst. Evol. Microbiol.">
        <title>Genomic insights into a novel species Rhodoferax aquaticus sp. nov., isolated from freshwater.</title>
        <authorList>
            <person name="Li T."/>
            <person name="Zhuo Y."/>
            <person name="Jin C.Z."/>
            <person name="Wu X."/>
            <person name="Ko S.R."/>
            <person name="Jin F.J."/>
            <person name="Ahn C.Y."/>
            <person name="Oh H.M."/>
            <person name="Lee H.G."/>
            <person name="Jin L."/>
        </authorList>
    </citation>
    <scope>NUCLEOTIDE SEQUENCE [LARGE SCALE GENOMIC DNA]</scope>
    <source>
        <strain evidence="2">Gr-4</strain>
    </source>
</reference>
<dbReference type="PANTHER" id="PTHR43611:SF3">
    <property type="entry name" value="FLAVIN MONONUCLEOTIDE HYDROLASE 1, CHLOROPLATIC"/>
    <property type="match status" value="1"/>
</dbReference>
<dbReference type="PANTHER" id="PTHR43611">
    <property type="entry name" value="ALPHA-D-GLUCOSE 1-PHOSPHATE PHOSPHATASE"/>
    <property type="match status" value="1"/>
</dbReference>